<dbReference type="RefSeq" id="WP_128213023.1">
    <property type="nucleotide sequence ID" value="NZ_CP025746.1"/>
</dbReference>
<keyword evidence="3" id="KW-1185">Reference proteome</keyword>
<proteinExistence type="predicted"/>
<keyword evidence="1" id="KW-0812">Transmembrane</keyword>
<keyword evidence="1" id="KW-0472">Membrane</keyword>
<dbReference type="PROSITE" id="PS51257">
    <property type="entry name" value="PROKAR_LIPOPROTEIN"/>
    <property type="match status" value="1"/>
</dbReference>
<name>A0A3R5QTW7_9CLOT</name>
<evidence type="ECO:0000313" key="3">
    <source>
        <dbReference type="Proteomes" id="UP000286268"/>
    </source>
</evidence>
<accession>A0A3R5QTW7</accession>
<dbReference type="AlphaFoldDB" id="A0A3R5QTW7"/>
<evidence type="ECO:0000313" key="2">
    <source>
        <dbReference type="EMBL" id="QAA32234.1"/>
    </source>
</evidence>
<dbReference type="Proteomes" id="UP000286268">
    <property type="component" value="Chromosome"/>
</dbReference>
<protein>
    <submittedName>
        <fullName evidence="2">Uncharacterized protein</fullName>
    </submittedName>
</protein>
<evidence type="ECO:0000256" key="1">
    <source>
        <dbReference type="SAM" id="Phobius"/>
    </source>
</evidence>
<sequence length="60" mass="6595">MAIKKHNTMSSGMFYGCALGIIFGAVFKHIDWGMITGIGIGSAIDLMKYSRNSKLNKKQL</sequence>
<reference evidence="2 3" key="1">
    <citation type="submission" date="2018-01" db="EMBL/GenBank/DDBJ databases">
        <title>Genome Sequencing and Assembly of Anaerobacter polyendosporus strain CT4.</title>
        <authorList>
            <person name="Tachaapaikoon C."/>
            <person name="Sutheeworapong S."/>
            <person name="Jenjaroenpun P."/>
            <person name="Wongsurawat T."/>
            <person name="Nookeaw I."/>
            <person name="Cheawchanlertfa P."/>
            <person name="Kosugi A."/>
            <person name="Cheevadhanarak S."/>
            <person name="Ratanakhanokchai K."/>
        </authorList>
    </citation>
    <scope>NUCLEOTIDE SEQUENCE [LARGE SCALE GENOMIC DNA]</scope>
    <source>
        <strain evidence="2 3">CT4</strain>
    </source>
</reference>
<feature type="transmembrane region" description="Helical" evidence="1">
    <location>
        <begin position="12"/>
        <end position="27"/>
    </location>
</feature>
<gene>
    <name evidence="2" type="ORF">C1I91_11615</name>
</gene>
<dbReference type="EMBL" id="CP025746">
    <property type="protein sequence ID" value="QAA32234.1"/>
    <property type="molecule type" value="Genomic_DNA"/>
</dbReference>
<dbReference type="OrthoDB" id="1935174at2"/>
<dbReference type="KEGG" id="cmah:C1I91_11615"/>
<keyword evidence="1" id="KW-1133">Transmembrane helix</keyword>
<organism evidence="2 3">
    <name type="scientific">Clostridium manihotivorum</name>
    <dbReference type="NCBI Taxonomy" id="2320868"/>
    <lineage>
        <taxon>Bacteria</taxon>
        <taxon>Bacillati</taxon>
        <taxon>Bacillota</taxon>
        <taxon>Clostridia</taxon>
        <taxon>Eubacteriales</taxon>
        <taxon>Clostridiaceae</taxon>
        <taxon>Clostridium</taxon>
    </lineage>
</organism>